<organism evidence="1 2">
    <name type="scientific">Dallia pectoralis</name>
    <name type="common">Alaska blackfish</name>
    <dbReference type="NCBI Taxonomy" id="75939"/>
    <lineage>
        <taxon>Eukaryota</taxon>
        <taxon>Metazoa</taxon>
        <taxon>Chordata</taxon>
        <taxon>Craniata</taxon>
        <taxon>Vertebrata</taxon>
        <taxon>Euteleostomi</taxon>
        <taxon>Actinopterygii</taxon>
        <taxon>Neopterygii</taxon>
        <taxon>Teleostei</taxon>
        <taxon>Protacanthopterygii</taxon>
        <taxon>Esociformes</taxon>
        <taxon>Umbridae</taxon>
        <taxon>Dallia</taxon>
    </lineage>
</organism>
<sequence>MAALEGGPGNGGATLHCPHEKDMMSPPPQVLQGAVTNWTHGTWGSRVNERWTRSSFLGLSLRVFVVNESLLLPSLDDTGQSGGFMWSRTISFNPSRVSKSRADVSSMFSETFVWKISSGPQTPKQIVATECIAQGETGRKVSMNSELGQP</sequence>
<accession>A0ACC2H873</accession>
<evidence type="ECO:0000313" key="1">
    <source>
        <dbReference type="EMBL" id="KAJ8012154.1"/>
    </source>
</evidence>
<dbReference type="Proteomes" id="UP001157502">
    <property type="component" value="Chromosome 5"/>
</dbReference>
<proteinExistence type="predicted"/>
<keyword evidence="2" id="KW-1185">Reference proteome</keyword>
<dbReference type="EMBL" id="CM055732">
    <property type="protein sequence ID" value="KAJ8012154.1"/>
    <property type="molecule type" value="Genomic_DNA"/>
</dbReference>
<name>A0ACC2H873_DALPE</name>
<protein>
    <submittedName>
        <fullName evidence="1">Uncharacterized protein</fullName>
    </submittedName>
</protein>
<comment type="caution">
    <text evidence="1">The sequence shown here is derived from an EMBL/GenBank/DDBJ whole genome shotgun (WGS) entry which is preliminary data.</text>
</comment>
<reference evidence="1" key="1">
    <citation type="submission" date="2021-05" db="EMBL/GenBank/DDBJ databases">
        <authorList>
            <person name="Pan Q."/>
            <person name="Jouanno E."/>
            <person name="Zahm M."/>
            <person name="Klopp C."/>
            <person name="Cabau C."/>
            <person name="Louis A."/>
            <person name="Berthelot C."/>
            <person name="Parey E."/>
            <person name="Roest Crollius H."/>
            <person name="Montfort J."/>
            <person name="Robinson-Rechavi M."/>
            <person name="Bouchez O."/>
            <person name="Lampietro C."/>
            <person name="Lopez Roques C."/>
            <person name="Donnadieu C."/>
            <person name="Postlethwait J."/>
            <person name="Bobe J."/>
            <person name="Dillon D."/>
            <person name="Chandos A."/>
            <person name="von Hippel F."/>
            <person name="Guiguen Y."/>
        </authorList>
    </citation>
    <scope>NUCLEOTIDE SEQUENCE</scope>
    <source>
        <strain evidence="1">YG-Jan2019</strain>
    </source>
</reference>
<evidence type="ECO:0000313" key="2">
    <source>
        <dbReference type="Proteomes" id="UP001157502"/>
    </source>
</evidence>
<gene>
    <name evidence="1" type="ORF">DPEC_G00065740</name>
</gene>